<dbReference type="SMART" id="SM00355">
    <property type="entry name" value="ZnF_C2H2"/>
    <property type="match status" value="3"/>
</dbReference>
<gene>
    <name evidence="3" type="ORF">ODALV1_LOCUS23951</name>
</gene>
<dbReference type="EMBL" id="CAXLJM020000086">
    <property type="protein sequence ID" value="CAL8130939.1"/>
    <property type="molecule type" value="Genomic_DNA"/>
</dbReference>
<comment type="caution">
    <text evidence="3">The sequence shown here is derived from an EMBL/GenBank/DDBJ whole genome shotgun (WGS) entry which is preliminary data.</text>
</comment>
<feature type="domain" description="C2H2-type" evidence="2">
    <location>
        <begin position="117"/>
        <end position="139"/>
    </location>
</feature>
<evidence type="ECO:0000256" key="1">
    <source>
        <dbReference type="SAM" id="MobiDB-lite"/>
    </source>
</evidence>
<dbReference type="Gene3D" id="3.30.160.60">
    <property type="entry name" value="Classic Zinc Finger"/>
    <property type="match status" value="1"/>
</dbReference>
<evidence type="ECO:0000313" key="3">
    <source>
        <dbReference type="EMBL" id="CAL8130939.1"/>
    </source>
</evidence>
<name>A0ABP1RMK8_9HEXA</name>
<keyword evidence="4" id="KW-1185">Reference proteome</keyword>
<evidence type="ECO:0000313" key="4">
    <source>
        <dbReference type="Proteomes" id="UP001642540"/>
    </source>
</evidence>
<proteinExistence type="predicted"/>
<protein>
    <recommendedName>
        <fullName evidence="2">C2H2-type domain-containing protein</fullName>
    </recommendedName>
</protein>
<feature type="domain" description="C2H2-type" evidence="2">
    <location>
        <begin position="76"/>
        <end position="98"/>
    </location>
</feature>
<feature type="compositionally biased region" description="Acidic residues" evidence="1">
    <location>
        <begin position="13"/>
        <end position="25"/>
    </location>
</feature>
<organism evidence="3 4">
    <name type="scientific">Orchesella dallaii</name>
    <dbReference type="NCBI Taxonomy" id="48710"/>
    <lineage>
        <taxon>Eukaryota</taxon>
        <taxon>Metazoa</taxon>
        <taxon>Ecdysozoa</taxon>
        <taxon>Arthropoda</taxon>
        <taxon>Hexapoda</taxon>
        <taxon>Collembola</taxon>
        <taxon>Entomobryomorpha</taxon>
        <taxon>Entomobryoidea</taxon>
        <taxon>Orchesellidae</taxon>
        <taxon>Orchesellinae</taxon>
        <taxon>Orchesella</taxon>
    </lineage>
</organism>
<evidence type="ECO:0000259" key="2">
    <source>
        <dbReference type="SMART" id="SM00355"/>
    </source>
</evidence>
<dbReference type="Proteomes" id="UP001642540">
    <property type="component" value="Unassembled WGS sequence"/>
</dbReference>
<reference evidence="3 4" key="1">
    <citation type="submission" date="2024-08" db="EMBL/GenBank/DDBJ databases">
        <authorList>
            <person name="Cucini C."/>
            <person name="Frati F."/>
        </authorList>
    </citation>
    <scope>NUCLEOTIDE SEQUENCE [LARGE SCALE GENOMIC DNA]</scope>
</reference>
<accession>A0ABP1RMK8</accession>
<dbReference type="InterPro" id="IPR013087">
    <property type="entry name" value="Znf_C2H2_type"/>
</dbReference>
<feature type="region of interest" description="Disordered" evidence="1">
    <location>
        <begin position="1"/>
        <end position="35"/>
    </location>
</feature>
<sequence>MKPVRKVNKEGEEEKAEETVMEDDSNSNGNDPNPKFVKITHNSKPAFKCTACGHIKTKKDETLKHLKLHEEGSDAVKCGICGWIIVKGKLKWHTRHYHGRKKLAKRAKPVEKGRPHFRCELCGFFSTMLLTVWEHLETHERGDGTLCAECGWWCYDISFHRAYWHPEKGSWAEKRLQNRPEISKFIVVGRDGKVKKGAREETE</sequence>
<feature type="domain" description="C2H2-type" evidence="2">
    <location>
        <begin position="47"/>
        <end position="69"/>
    </location>
</feature>